<evidence type="ECO:0000313" key="2">
    <source>
        <dbReference type="EMBL" id="CAF0851628.1"/>
    </source>
</evidence>
<sequence length="240" mass="27337">MTTAMIAPSDAVMNTNELPTQETKRQFDLKVLRDAFVTCVQSDHTLLLREYVRAYEELCTFVSSLGTIFEWATNDLSLKLNVLKEHERLDPVNYHSIQSMIAYEVESGRVLSRDTPFFLPSGKPLPNGSRTLLRLHRALAFISAFLSEMRTAPDDASSASIAWTAYSATMARFHSWPVRYTIHAALKLSLPNRQDLINKLLTERTPDEINVYSDEIIRSCNIIERTTHELFRKNGLTKLA</sequence>
<dbReference type="PANTHER" id="PTHR10219:SF43">
    <property type="entry name" value="GLYCOLIPID TRANSFER PROTEIN DOMAIN-CONTAINING PROTEIN"/>
    <property type="match status" value="1"/>
</dbReference>
<dbReference type="Proteomes" id="UP000663852">
    <property type="component" value="Unassembled WGS sequence"/>
</dbReference>
<dbReference type="EMBL" id="CAJNOJ010000022">
    <property type="protein sequence ID" value="CAF0851628.1"/>
    <property type="molecule type" value="Genomic_DNA"/>
</dbReference>
<dbReference type="GO" id="GO:0016020">
    <property type="term" value="C:membrane"/>
    <property type="evidence" value="ECO:0007669"/>
    <property type="project" value="TreeGrafter"/>
</dbReference>
<comment type="caution">
    <text evidence="2">The sequence shown here is derived from an EMBL/GenBank/DDBJ whole genome shotgun (WGS) entry which is preliminary data.</text>
</comment>
<dbReference type="GO" id="GO:1902388">
    <property type="term" value="F:ceramide 1-phosphate transfer activity"/>
    <property type="evidence" value="ECO:0007669"/>
    <property type="project" value="TreeGrafter"/>
</dbReference>
<dbReference type="EMBL" id="CAJNOR010002883">
    <property type="protein sequence ID" value="CAF1352430.1"/>
    <property type="molecule type" value="Genomic_DNA"/>
</dbReference>
<evidence type="ECO:0000313" key="4">
    <source>
        <dbReference type="Proteomes" id="UP000663828"/>
    </source>
</evidence>
<evidence type="ECO:0000313" key="3">
    <source>
        <dbReference type="EMBL" id="CAF1352430.1"/>
    </source>
</evidence>
<dbReference type="Proteomes" id="UP000663828">
    <property type="component" value="Unassembled WGS sequence"/>
</dbReference>
<evidence type="ECO:0000313" key="5">
    <source>
        <dbReference type="Proteomes" id="UP000663852"/>
    </source>
</evidence>
<evidence type="ECO:0000259" key="1">
    <source>
        <dbReference type="Pfam" id="PF08718"/>
    </source>
</evidence>
<protein>
    <recommendedName>
        <fullName evidence="1">Glycolipid transfer protein domain-containing protein</fullName>
    </recommendedName>
</protein>
<dbReference type="InterPro" id="IPR036497">
    <property type="entry name" value="GLTP_sf"/>
</dbReference>
<gene>
    <name evidence="2" type="ORF">EDS130_LOCUS7346</name>
    <name evidence="3" type="ORF">XAT740_LOCUS31558</name>
</gene>
<accession>A0A813W6R6</accession>
<dbReference type="GO" id="GO:1902387">
    <property type="term" value="F:ceramide 1-phosphate binding"/>
    <property type="evidence" value="ECO:0007669"/>
    <property type="project" value="TreeGrafter"/>
</dbReference>
<feature type="domain" description="Glycolipid transfer protein" evidence="1">
    <location>
        <begin position="48"/>
        <end position="200"/>
    </location>
</feature>
<dbReference type="AlphaFoldDB" id="A0A813W6R6"/>
<proteinExistence type="predicted"/>
<dbReference type="PANTHER" id="PTHR10219">
    <property type="entry name" value="GLYCOLIPID TRANSFER PROTEIN-RELATED"/>
    <property type="match status" value="1"/>
</dbReference>
<dbReference type="InterPro" id="IPR014830">
    <property type="entry name" value="Glycolipid_transfer_prot_dom"/>
</dbReference>
<dbReference type="GO" id="GO:0005829">
    <property type="term" value="C:cytosol"/>
    <property type="evidence" value="ECO:0007669"/>
    <property type="project" value="TreeGrafter"/>
</dbReference>
<dbReference type="SUPFAM" id="SSF110004">
    <property type="entry name" value="Glycolipid transfer protein, GLTP"/>
    <property type="match status" value="1"/>
</dbReference>
<dbReference type="OrthoDB" id="116883at2759"/>
<dbReference type="Gene3D" id="1.10.3520.10">
    <property type="entry name" value="Glycolipid transfer protein"/>
    <property type="match status" value="1"/>
</dbReference>
<reference evidence="2" key="1">
    <citation type="submission" date="2021-02" db="EMBL/GenBank/DDBJ databases">
        <authorList>
            <person name="Nowell W R."/>
        </authorList>
    </citation>
    <scope>NUCLEOTIDE SEQUENCE</scope>
</reference>
<name>A0A813W6R6_ADIRI</name>
<organism evidence="2 5">
    <name type="scientific">Adineta ricciae</name>
    <name type="common">Rotifer</name>
    <dbReference type="NCBI Taxonomy" id="249248"/>
    <lineage>
        <taxon>Eukaryota</taxon>
        <taxon>Metazoa</taxon>
        <taxon>Spiralia</taxon>
        <taxon>Gnathifera</taxon>
        <taxon>Rotifera</taxon>
        <taxon>Eurotatoria</taxon>
        <taxon>Bdelloidea</taxon>
        <taxon>Adinetida</taxon>
        <taxon>Adinetidae</taxon>
        <taxon>Adineta</taxon>
    </lineage>
</organism>
<dbReference type="Pfam" id="PF08718">
    <property type="entry name" value="GLTP"/>
    <property type="match status" value="1"/>
</dbReference>
<keyword evidence="4" id="KW-1185">Reference proteome</keyword>